<dbReference type="CDD" id="cd04673">
    <property type="entry name" value="NUDIX_ADPRase"/>
    <property type="match status" value="1"/>
</dbReference>
<keyword evidence="1 3" id="KW-0378">Hydrolase</keyword>
<dbReference type="PANTHER" id="PTHR43736:SF1">
    <property type="entry name" value="DIHYDRONEOPTERIN TRIPHOSPHATE DIPHOSPHATASE"/>
    <property type="match status" value="1"/>
</dbReference>
<dbReference type="InterPro" id="IPR020476">
    <property type="entry name" value="Nudix_hydrolase"/>
</dbReference>
<evidence type="ECO:0000313" key="3">
    <source>
        <dbReference type="EMBL" id="KUG24092.1"/>
    </source>
</evidence>
<protein>
    <submittedName>
        <fullName evidence="3">Nudix hydrolase family protein</fullName>
    </submittedName>
</protein>
<gene>
    <name evidence="3" type="ORF">ASZ90_006097</name>
</gene>
<name>A0A0W8FTC1_9ZZZZ</name>
<dbReference type="InterPro" id="IPR000086">
    <property type="entry name" value="NUDIX_hydrolase_dom"/>
</dbReference>
<dbReference type="AlphaFoldDB" id="A0A0W8FTC1"/>
<reference evidence="3" key="1">
    <citation type="journal article" date="2015" name="Proc. Natl. Acad. Sci. U.S.A.">
        <title>Networks of energetic and metabolic interactions define dynamics in microbial communities.</title>
        <authorList>
            <person name="Embree M."/>
            <person name="Liu J.K."/>
            <person name="Al-Bassam M.M."/>
            <person name="Zengler K."/>
        </authorList>
    </citation>
    <scope>NUCLEOTIDE SEQUENCE</scope>
</reference>
<organism evidence="3">
    <name type="scientific">hydrocarbon metagenome</name>
    <dbReference type="NCBI Taxonomy" id="938273"/>
    <lineage>
        <taxon>unclassified sequences</taxon>
        <taxon>metagenomes</taxon>
        <taxon>ecological metagenomes</taxon>
    </lineage>
</organism>
<sequence>MEQESGNSYPIVPKVGVGAITIKDEKVLLVKRGIEPSKGFWAIPGGTLKLGESLQECAAREILEETGLTIVVGECIYVFDLIERDDIGKIKFHFVVVDFAALYVSGEPKGADDAVDARFFSPEELTDLPVAINTINALRSIGFLRSD</sequence>
<dbReference type="PRINTS" id="PR00502">
    <property type="entry name" value="NUDIXFAMILY"/>
</dbReference>
<accession>A0A0W8FTC1</accession>
<dbReference type="InterPro" id="IPR015797">
    <property type="entry name" value="NUDIX_hydrolase-like_dom_sf"/>
</dbReference>
<dbReference type="PROSITE" id="PS00893">
    <property type="entry name" value="NUDIX_BOX"/>
    <property type="match status" value="1"/>
</dbReference>
<dbReference type="SUPFAM" id="SSF55811">
    <property type="entry name" value="Nudix"/>
    <property type="match status" value="1"/>
</dbReference>
<dbReference type="GO" id="GO:0016787">
    <property type="term" value="F:hydrolase activity"/>
    <property type="evidence" value="ECO:0007669"/>
    <property type="project" value="UniProtKB-KW"/>
</dbReference>
<evidence type="ECO:0000256" key="1">
    <source>
        <dbReference type="ARBA" id="ARBA00022801"/>
    </source>
</evidence>
<proteinExistence type="predicted"/>
<dbReference type="InterPro" id="IPR020084">
    <property type="entry name" value="NUDIX_hydrolase_CS"/>
</dbReference>
<dbReference type="Pfam" id="PF00293">
    <property type="entry name" value="NUDIX"/>
    <property type="match status" value="1"/>
</dbReference>
<dbReference type="PROSITE" id="PS51462">
    <property type="entry name" value="NUDIX"/>
    <property type="match status" value="1"/>
</dbReference>
<dbReference type="PANTHER" id="PTHR43736">
    <property type="entry name" value="ADP-RIBOSE PYROPHOSPHATASE"/>
    <property type="match status" value="1"/>
</dbReference>
<feature type="domain" description="Nudix hydrolase" evidence="2">
    <location>
        <begin position="10"/>
        <end position="144"/>
    </location>
</feature>
<dbReference type="Gene3D" id="3.90.79.10">
    <property type="entry name" value="Nucleoside Triphosphate Pyrophosphohydrolase"/>
    <property type="match status" value="1"/>
</dbReference>
<dbReference type="EMBL" id="LNQE01000863">
    <property type="protein sequence ID" value="KUG24092.1"/>
    <property type="molecule type" value="Genomic_DNA"/>
</dbReference>
<comment type="caution">
    <text evidence="3">The sequence shown here is derived from an EMBL/GenBank/DDBJ whole genome shotgun (WGS) entry which is preliminary data.</text>
</comment>
<evidence type="ECO:0000259" key="2">
    <source>
        <dbReference type="PROSITE" id="PS51462"/>
    </source>
</evidence>